<protein>
    <recommendedName>
        <fullName evidence="2">BD-FAE-like domain-containing protein</fullName>
    </recommendedName>
</protein>
<dbReference type="InterPro" id="IPR049492">
    <property type="entry name" value="BD-FAE-like_dom"/>
</dbReference>
<dbReference type="InterPro" id="IPR050300">
    <property type="entry name" value="GDXG_lipolytic_enzyme"/>
</dbReference>
<dbReference type="Gene3D" id="3.40.50.1820">
    <property type="entry name" value="alpha/beta hydrolase"/>
    <property type="match status" value="1"/>
</dbReference>
<comment type="caution">
    <text evidence="3">The sequence shown here is derived from an EMBL/GenBank/DDBJ whole genome shotgun (WGS) entry which is preliminary data.</text>
</comment>
<keyword evidence="1" id="KW-0378">Hydrolase</keyword>
<organism evidence="3 4">
    <name type="scientific">Ravibacter arvi</name>
    <dbReference type="NCBI Taxonomy" id="2051041"/>
    <lineage>
        <taxon>Bacteria</taxon>
        <taxon>Pseudomonadati</taxon>
        <taxon>Bacteroidota</taxon>
        <taxon>Cytophagia</taxon>
        <taxon>Cytophagales</taxon>
        <taxon>Spirosomataceae</taxon>
        <taxon>Ravibacter</taxon>
    </lineage>
</organism>
<gene>
    <name evidence="3" type="ORF">GCM10023091_31560</name>
</gene>
<dbReference type="Proteomes" id="UP001501508">
    <property type="component" value="Unassembled WGS sequence"/>
</dbReference>
<evidence type="ECO:0000313" key="3">
    <source>
        <dbReference type="EMBL" id="GAA4443275.1"/>
    </source>
</evidence>
<reference evidence="4" key="1">
    <citation type="journal article" date="2019" name="Int. J. Syst. Evol. Microbiol.">
        <title>The Global Catalogue of Microorganisms (GCM) 10K type strain sequencing project: providing services to taxonomists for standard genome sequencing and annotation.</title>
        <authorList>
            <consortium name="The Broad Institute Genomics Platform"/>
            <consortium name="The Broad Institute Genome Sequencing Center for Infectious Disease"/>
            <person name="Wu L."/>
            <person name="Ma J."/>
        </authorList>
    </citation>
    <scope>NUCLEOTIDE SEQUENCE [LARGE SCALE GENOMIC DNA]</scope>
    <source>
        <strain evidence="4">JCM 31920</strain>
    </source>
</reference>
<sequence length="320" mass="34688">MQFPLPVLASAILLLLACSKTETPSPEPSLPAEGFYAAGQYAQQELAFFREIPYSTRPNFSGLQYTSERTRAREQGADTLTIRMDLLVPPNATPDKRQPLVVFIHGGGFENGDKAEGIEKGMSYAKAGYVLASINYRLTANNLATAERRYKTLVSAEEDTQNAIRFLKANAARYGVDTARICVMGTSAGGALALVNAIEADSRLLRSDFPGFSSKVQAGLSTGATLVNEKIGGVSGLFHYDASDSPVLLFHARPTDSFTGATWTGNVLPTQTAITASGNECRIVAQPNMTHTIDMDLGGAYWPEIKPFLWEKLRLAELRE</sequence>
<name>A0ABP8M4G7_9BACT</name>
<accession>A0ABP8M4G7</accession>
<keyword evidence="4" id="KW-1185">Reference proteome</keyword>
<evidence type="ECO:0000256" key="1">
    <source>
        <dbReference type="ARBA" id="ARBA00022801"/>
    </source>
</evidence>
<evidence type="ECO:0000259" key="2">
    <source>
        <dbReference type="Pfam" id="PF20434"/>
    </source>
</evidence>
<dbReference type="SUPFAM" id="SSF53474">
    <property type="entry name" value="alpha/beta-Hydrolases"/>
    <property type="match status" value="1"/>
</dbReference>
<dbReference type="InterPro" id="IPR029058">
    <property type="entry name" value="AB_hydrolase_fold"/>
</dbReference>
<dbReference type="RefSeq" id="WP_345030959.1">
    <property type="nucleotide sequence ID" value="NZ_BAABEY010000029.1"/>
</dbReference>
<dbReference type="Pfam" id="PF20434">
    <property type="entry name" value="BD-FAE"/>
    <property type="match status" value="1"/>
</dbReference>
<evidence type="ECO:0000313" key="4">
    <source>
        <dbReference type="Proteomes" id="UP001501508"/>
    </source>
</evidence>
<proteinExistence type="predicted"/>
<dbReference type="EMBL" id="BAABEY010000029">
    <property type="protein sequence ID" value="GAA4443275.1"/>
    <property type="molecule type" value="Genomic_DNA"/>
</dbReference>
<dbReference type="PANTHER" id="PTHR48081">
    <property type="entry name" value="AB HYDROLASE SUPERFAMILY PROTEIN C4A8.06C"/>
    <property type="match status" value="1"/>
</dbReference>
<feature type="domain" description="BD-FAE-like" evidence="2">
    <location>
        <begin position="84"/>
        <end position="212"/>
    </location>
</feature>